<dbReference type="InterPro" id="IPR027417">
    <property type="entry name" value="P-loop_NTPase"/>
</dbReference>
<protein>
    <submittedName>
        <fullName evidence="6">ATP-binding cassette domain-containing protein</fullName>
    </submittedName>
</protein>
<keyword evidence="2" id="KW-0813">Transport</keyword>
<dbReference type="InterPro" id="IPR003439">
    <property type="entry name" value="ABC_transporter-like_ATP-bd"/>
</dbReference>
<evidence type="ECO:0000259" key="5">
    <source>
        <dbReference type="PROSITE" id="PS50893"/>
    </source>
</evidence>
<keyword evidence="4 6" id="KW-0067">ATP-binding</keyword>
<organism evidence="6 7">
    <name type="scientific">Actinomadura alba</name>
    <dbReference type="NCBI Taxonomy" id="406431"/>
    <lineage>
        <taxon>Bacteria</taxon>
        <taxon>Bacillati</taxon>
        <taxon>Actinomycetota</taxon>
        <taxon>Actinomycetes</taxon>
        <taxon>Streptosporangiales</taxon>
        <taxon>Thermomonosporaceae</taxon>
        <taxon>Actinomadura</taxon>
    </lineage>
</organism>
<dbReference type="EMBL" id="JABVEC010000015">
    <property type="protein sequence ID" value="MBC6467885.1"/>
    <property type="molecule type" value="Genomic_DNA"/>
</dbReference>
<dbReference type="RefSeq" id="WP_187244891.1">
    <property type="nucleotide sequence ID" value="NZ_BAAAOK010000001.1"/>
</dbReference>
<evidence type="ECO:0000313" key="6">
    <source>
        <dbReference type="EMBL" id="MBC6467885.1"/>
    </source>
</evidence>
<gene>
    <name evidence="6" type="ORF">HKK74_20655</name>
</gene>
<dbReference type="Pfam" id="PF00005">
    <property type="entry name" value="ABC_tran"/>
    <property type="match status" value="1"/>
</dbReference>
<dbReference type="Proteomes" id="UP000805614">
    <property type="component" value="Unassembled WGS sequence"/>
</dbReference>
<evidence type="ECO:0000256" key="4">
    <source>
        <dbReference type="ARBA" id="ARBA00022840"/>
    </source>
</evidence>
<reference evidence="6 7" key="1">
    <citation type="submission" date="2020-06" db="EMBL/GenBank/DDBJ databases">
        <title>Actinomadura xiongansis sp. nov., isolated from soil of Baiyangdian.</title>
        <authorList>
            <person name="Zhang X."/>
        </authorList>
    </citation>
    <scope>NUCLEOTIDE SEQUENCE [LARGE SCALE GENOMIC DNA]</scope>
    <source>
        <strain evidence="6 7">HBUM206468</strain>
    </source>
</reference>
<keyword evidence="3" id="KW-0547">Nucleotide-binding</keyword>
<sequence length="326" mass="34238">MTVRQEVAHRPAPTATAPAAVELDGVTKAFGAVQAVREVTLRIEPGQVYGVLGPNGAGKTTLLRILLGLVRTDSGTVNVLGRAPGTPETLRDIGALIESPAFVPHLSGRTNLRVLARARGVADAEVARVLRVVDMQDAADRRVNGYSLGMRQRLGVAAAMLGEPSLLILDEPTNGLDPDGMASMRSLIRDLGGRVTVLLSSHLLGEVQEVCDRVVVLDKGAVVAEDSVSALLGAAGSRTVAVWAHPMDVAGDLLRSNGAWTDAVRAGGGDDPHWRLELDPGGVPELVRALVEGGVEVHEIRRERRSLEQVFFALTDNSSGSTGSGT</sequence>
<dbReference type="PROSITE" id="PS50893">
    <property type="entry name" value="ABC_TRANSPORTER_2"/>
    <property type="match status" value="1"/>
</dbReference>
<evidence type="ECO:0000313" key="7">
    <source>
        <dbReference type="Proteomes" id="UP000805614"/>
    </source>
</evidence>
<dbReference type="PANTHER" id="PTHR43335">
    <property type="entry name" value="ABC TRANSPORTER, ATP-BINDING PROTEIN"/>
    <property type="match status" value="1"/>
</dbReference>
<evidence type="ECO:0000256" key="1">
    <source>
        <dbReference type="ARBA" id="ARBA00005417"/>
    </source>
</evidence>
<accession>A0ABR7LSQ3</accession>
<dbReference type="GO" id="GO:0005524">
    <property type="term" value="F:ATP binding"/>
    <property type="evidence" value="ECO:0007669"/>
    <property type="project" value="UniProtKB-KW"/>
</dbReference>
<dbReference type="PROSITE" id="PS00211">
    <property type="entry name" value="ABC_TRANSPORTER_1"/>
    <property type="match status" value="1"/>
</dbReference>
<dbReference type="Gene3D" id="3.40.50.300">
    <property type="entry name" value="P-loop containing nucleotide triphosphate hydrolases"/>
    <property type="match status" value="1"/>
</dbReference>
<dbReference type="InterPro" id="IPR003593">
    <property type="entry name" value="AAA+_ATPase"/>
</dbReference>
<dbReference type="SMART" id="SM00382">
    <property type="entry name" value="AAA"/>
    <property type="match status" value="1"/>
</dbReference>
<name>A0ABR7LSQ3_9ACTN</name>
<dbReference type="InterPro" id="IPR017871">
    <property type="entry name" value="ABC_transporter-like_CS"/>
</dbReference>
<keyword evidence="7" id="KW-1185">Reference proteome</keyword>
<dbReference type="PANTHER" id="PTHR43335:SF4">
    <property type="entry name" value="ABC TRANSPORTER, ATP-BINDING PROTEIN"/>
    <property type="match status" value="1"/>
</dbReference>
<evidence type="ECO:0000256" key="2">
    <source>
        <dbReference type="ARBA" id="ARBA00022448"/>
    </source>
</evidence>
<evidence type="ECO:0000256" key="3">
    <source>
        <dbReference type="ARBA" id="ARBA00022741"/>
    </source>
</evidence>
<proteinExistence type="inferred from homology"/>
<comment type="similarity">
    <text evidence="1">Belongs to the ABC transporter superfamily.</text>
</comment>
<dbReference type="SUPFAM" id="SSF52540">
    <property type="entry name" value="P-loop containing nucleoside triphosphate hydrolases"/>
    <property type="match status" value="1"/>
</dbReference>
<comment type="caution">
    <text evidence="6">The sequence shown here is derived from an EMBL/GenBank/DDBJ whole genome shotgun (WGS) entry which is preliminary data.</text>
</comment>
<feature type="domain" description="ABC transporter" evidence="5">
    <location>
        <begin position="21"/>
        <end position="244"/>
    </location>
</feature>